<dbReference type="Gene3D" id="3.40.50.1820">
    <property type="entry name" value="alpha/beta hydrolase"/>
    <property type="match status" value="1"/>
</dbReference>
<evidence type="ECO:0000313" key="3">
    <source>
        <dbReference type="EMBL" id="KDP25933.1"/>
    </source>
</evidence>
<keyword evidence="4" id="KW-1185">Reference proteome</keyword>
<dbReference type="PANTHER" id="PTHR23024">
    <property type="entry name" value="ARYLACETAMIDE DEACETYLASE"/>
    <property type="match status" value="1"/>
</dbReference>
<evidence type="ECO:0000259" key="2">
    <source>
        <dbReference type="Pfam" id="PF07859"/>
    </source>
</evidence>
<protein>
    <recommendedName>
        <fullName evidence="2">Alpha/beta hydrolase fold-3 domain-containing protein</fullName>
    </recommendedName>
</protein>
<dbReference type="Pfam" id="PF07859">
    <property type="entry name" value="Abhydrolase_3"/>
    <property type="match status" value="1"/>
</dbReference>
<name>A0A067JSZ0_JATCU</name>
<evidence type="ECO:0000256" key="1">
    <source>
        <dbReference type="ARBA" id="ARBA00010515"/>
    </source>
</evidence>
<dbReference type="SUPFAM" id="SSF53474">
    <property type="entry name" value="alpha/beta-Hydrolases"/>
    <property type="match status" value="1"/>
</dbReference>
<comment type="similarity">
    <text evidence="1">Belongs to the 'GDXG' lipolytic enzyme family.</text>
</comment>
<dbReference type="EMBL" id="KK914952">
    <property type="protein sequence ID" value="KDP25933.1"/>
    <property type="molecule type" value="Genomic_DNA"/>
</dbReference>
<sequence>MNLINKVFVGVVSDLYPRKDDSISSILGKRTLLGGAKTFTLYGSRGITPRGYTKIKMQMSSNTTKAIARDFFPFFKVHEDGHVERYVPIEKIPPSDDPHTGVRSKDVTISLKPNISARIFTPKMPNNPNVKLPVLVYFHGGAFALGSAFDPVYHKYLTCLVHEANVIAVSVEYRKVPENPVTTCYDDSWAALQWVASHANGYGSEPWLSDYGDFGRVFMAGDSAGANISYNVAVRLGSYGLDGVKLEGMILVHPYFKGTTHFDKMWLSVCPTNGGLEDPRLKPAVKDMASTVCERVLVFIAQKDLFRKAGISYYKELKKSGWKGKANMVVHEGAGHAFHLSNPNCEQALSLMKDFVSFINE</sequence>
<reference evidence="3 4" key="1">
    <citation type="journal article" date="2014" name="PLoS ONE">
        <title>Global Analysis of Gene Expression Profiles in Physic Nut (Jatropha curcas L.) Seedlings Exposed to Salt Stress.</title>
        <authorList>
            <person name="Zhang L."/>
            <person name="Zhang C."/>
            <person name="Wu P."/>
            <person name="Chen Y."/>
            <person name="Li M."/>
            <person name="Jiang H."/>
            <person name="Wu G."/>
        </authorList>
    </citation>
    <scope>NUCLEOTIDE SEQUENCE [LARGE SCALE GENOMIC DNA]</scope>
    <source>
        <strain evidence="4">cv. GZQX0401</strain>
        <tissue evidence="3">Young leaves</tissue>
    </source>
</reference>
<dbReference type="PANTHER" id="PTHR23024:SF514">
    <property type="entry name" value="ALPHA_BETA HYDROLASE FOLD-3 DOMAIN-CONTAINING PROTEIN"/>
    <property type="match status" value="1"/>
</dbReference>
<dbReference type="OrthoDB" id="408631at2759"/>
<accession>A0A067JSZ0</accession>
<feature type="domain" description="Alpha/beta hydrolase fold-3" evidence="2">
    <location>
        <begin position="135"/>
        <end position="339"/>
    </location>
</feature>
<dbReference type="InterPro" id="IPR029058">
    <property type="entry name" value="AB_hydrolase_fold"/>
</dbReference>
<dbReference type="InterPro" id="IPR050466">
    <property type="entry name" value="Carboxylest/Gibb_receptor"/>
</dbReference>
<organism evidence="3 4">
    <name type="scientific">Jatropha curcas</name>
    <name type="common">Barbados nut</name>
    <dbReference type="NCBI Taxonomy" id="180498"/>
    <lineage>
        <taxon>Eukaryota</taxon>
        <taxon>Viridiplantae</taxon>
        <taxon>Streptophyta</taxon>
        <taxon>Embryophyta</taxon>
        <taxon>Tracheophyta</taxon>
        <taxon>Spermatophyta</taxon>
        <taxon>Magnoliopsida</taxon>
        <taxon>eudicotyledons</taxon>
        <taxon>Gunneridae</taxon>
        <taxon>Pentapetalae</taxon>
        <taxon>rosids</taxon>
        <taxon>fabids</taxon>
        <taxon>Malpighiales</taxon>
        <taxon>Euphorbiaceae</taxon>
        <taxon>Crotonoideae</taxon>
        <taxon>Jatropheae</taxon>
        <taxon>Jatropha</taxon>
    </lineage>
</organism>
<dbReference type="Proteomes" id="UP000027138">
    <property type="component" value="Unassembled WGS sequence"/>
</dbReference>
<gene>
    <name evidence="3" type="ORF">JCGZ_22838</name>
</gene>
<dbReference type="InterPro" id="IPR013094">
    <property type="entry name" value="AB_hydrolase_3"/>
</dbReference>
<dbReference type="GO" id="GO:0016787">
    <property type="term" value="F:hydrolase activity"/>
    <property type="evidence" value="ECO:0007669"/>
    <property type="project" value="InterPro"/>
</dbReference>
<proteinExistence type="inferred from homology"/>
<evidence type="ECO:0000313" key="4">
    <source>
        <dbReference type="Proteomes" id="UP000027138"/>
    </source>
</evidence>
<dbReference type="AlphaFoldDB" id="A0A067JSZ0"/>